<reference evidence="7" key="1">
    <citation type="submission" date="2020-10" db="EMBL/GenBank/DDBJ databases">
        <authorList>
            <person name="Gilroy R."/>
        </authorList>
    </citation>
    <scope>NUCLEOTIDE SEQUENCE</scope>
    <source>
        <strain evidence="7">4509</strain>
    </source>
</reference>
<dbReference type="PANTHER" id="PTHR10057:SF0">
    <property type="entry name" value="TRANSLOCATOR PROTEIN"/>
    <property type="match status" value="1"/>
</dbReference>
<keyword evidence="5 6" id="KW-0472">Membrane</keyword>
<feature type="transmembrane region" description="Helical" evidence="6">
    <location>
        <begin position="79"/>
        <end position="100"/>
    </location>
</feature>
<dbReference type="PANTHER" id="PTHR10057">
    <property type="entry name" value="PERIPHERAL-TYPE BENZODIAZEPINE RECEPTOR"/>
    <property type="match status" value="1"/>
</dbReference>
<feature type="transmembrane region" description="Helical" evidence="6">
    <location>
        <begin position="106"/>
        <end position="125"/>
    </location>
</feature>
<proteinExistence type="inferred from homology"/>
<accession>A0A9D1LJU4</accession>
<evidence type="ECO:0000256" key="5">
    <source>
        <dbReference type="ARBA" id="ARBA00023136"/>
    </source>
</evidence>
<dbReference type="GO" id="GO:0016020">
    <property type="term" value="C:membrane"/>
    <property type="evidence" value="ECO:0007669"/>
    <property type="project" value="UniProtKB-SubCell"/>
</dbReference>
<evidence type="ECO:0000256" key="1">
    <source>
        <dbReference type="ARBA" id="ARBA00004141"/>
    </source>
</evidence>
<dbReference type="AlphaFoldDB" id="A0A9D1LJU4"/>
<comment type="subcellular location">
    <subcellularLocation>
        <location evidence="1">Membrane</location>
        <topology evidence="1">Multi-pass membrane protein</topology>
    </subcellularLocation>
</comment>
<dbReference type="EMBL" id="DVMX01000145">
    <property type="protein sequence ID" value="HIU42414.1"/>
    <property type="molecule type" value="Genomic_DNA"/>
</dbReference>
<dbReference type="InterPro" id="IPR004307">
    <property type="entry name" value="TspO_MBR"/>
</dbReference>
<dbReference type="PIRSF" id="PIRSF005859">
    <property type="entry name" value="PBR"/>
    <property type="match status" value="1"/>
</dbReference>
<dbReference type="GO" id="GO:0033013">
    <property type="term" value="P:tetrapyrrole metabolic process"/>
    <property type="evidence" value="ECO:0007669"/>
    <property type="project" value="UniProtKB-ARBA"/>
</dbReference>
<name>A0A9D1LJU4_9FIRM</name>
<dbReference type="CDD" id="cd15904">
    <property type="entry name" value="TSPO_MBR"/>
    <property type="match status" value="1"/>
</dbReference>
<comment type="similarity">
    <text evidence="2">Belongs to the TspO/BZRP family.</text>
</comment>
<organism evidence="7 8">
    <name type="scientific">Candidatus Egerieicola faecale</name>
    <dbReference type="NCBI Taxonomy" id="2840774"/>
    <lineage>
        <taxon>Bacteria</taxon>
        <taxon>Bacillati</taxon>
        <taxon>Bacillota</taxon>
        <taxon>Clostridia</taxon>
        <taxon>Eubacteriales</taxon>
        <taxon>Oscillospiraceae</taxon>
        <taxon>Oscillospiraceae incertae sedis</taxon>
        <taxon>Candidatus Egerieicola</taxon>
    </lineage>
</organism>
<comment type="caution">
    <text evidence="7">The sequence shown here is derived from an EMBL/GenBank/DDBJ whole genome shotgun (WGS) entry which is preliminary data.</text>
</comment>
<evidence type="ECO:0000256" key="3">
    <source>
        <dbReference type="ARBA" id="ARBA00022692"/>
    </source>
</evidence>
<evidence type="ECO:0000256" key="4">
    <source>
        <dbReference type="ARBA" id="ARBA00022989"/>
    </source>
</evidence>
<evidence type="ECO:0000256" key="6">
    <source>
        <dbReference type="SAM" id="Phobius"/>
    </source>
</evidence>
<keyword evidence="4 6" id="KW-1133">Transmembrane helix</keyword>
<gene>
    <name evidence="7" type="ORF">IAD19_07665</name>
</gene>
<protein>
    <submittedName>
        <fullName evidence="7">Tryptophan-rich sensory protein</fullName>
    </submittedName>
</protein>
<dbReference type="Proteomes" id="UP000824082">
    <property type="component" value="Unassembled WGS sequence"/>
</dbReference>
<evidence type="ECO:0000313" key="7">
    <source>
        <dbReference type="EMBL" id="HIU42414.1"/>
    </source>
</evidence>
<sequence length="162" mass="18300">MKFSWKSLLVCLLIPLGVGGLSGLVNGPGMAAFDQLAKPPLTPPDWVFAVAWAILYLLMGLASWLVWNYGKDKGAVRGALRLYGLQLGMNFFWPLFFFTLQWRLGAFVWLVVLWVLILTTLLRFFQLNRAAGWLLLPYLIWTAFAGYLNLGVVLCNLQETPF</sequence>
<dbReference type="InterPro" id="IPR038330">
    <property type="entry name" value="TspO/MBR-related_sf"/>
</dbReference>
<feature type="transmembrane region" description="Helical" evidence="6">
    <location>
        <begin position="47"/>
        <end position="67"/>
    </location>
</feature>
<reference evidence="7" key="2">
    <citation type="journal article" date="2021" name="PeerJ">
        <title>Extensive microbial diversity within the chicken gut microbiome revealed by metagenomics and culture.</title>
        <authorList>
            <person name="Gilroy R."/>
            <person name="Ravi A."/>
            <person name="Getino M."/>
            <person name="Pursley I."/>
            <person name="Horton D.L."/>
            <person name="Alikhan N.F."/>
            <person name="Baker D."/>
            <person name="Gharbi K."/>
            <person name="Hall N."/>
            <person name="Watson M."/>
            <person name="Adriaenssens E.M."/>
            <person name="Foster-Nyarko E."/>
            <person name="Jarju S."/>
            <person name="Secka A."/>
            <person name="Antonio M."/>
            <person name="Oren A."/>
            <person name="Chaudhuri R.R."/>
            <person name="La Ragione R."/>
            <person name="Hildebrand F."/>
            <person name="Pallen M.J."/>
        </authorList>
    </citation>
    <scope>NUCLEOTIDE SEQUENCE</scope>
    <source>
        <strain evidence="7">4509</strain>
    </source>
</reference>
<evidence type="ECO:0000313" key="8">
    <source>
        <dbReference type="Proteomes" id="UP000824082"/>
    </source>
</evidence>
<evidence type="ECO:0000256" key="2">
    <source>
        <dbReference type="ARBA" id="ARBA00007524"/>
    </source>
</evidence>
<dbReference type="FunFam" id="1.20.1260.100:FF:000001">
    <property type="entry name" value="translocator protein 2"/>
    <property type="match status" value="1"/>
</dbReference>
<dbReference type="Gene3D" id="1.20.1260.100">
    <property type="entry name" value="TspO/MBR protein"/>
    <property type="match status" value="1"/>
</dbReference>
<feature type="transmembrane region" description="Helical" evidence="6">
    <location>
        <begin position="132"/>
        <end position="154"/>
    </location>
</feature>
<keyword evidence="3 6" id="KW-0812">Transmembrane</keyword>
<dbReference type="Pfam" id="PF03073">
    <property type="entry name" value="TspO_MBR"/>
    <property type="match status" value="1"/>
</dbReference>